<gene>
    <name evidence="2" type="ORF">EM808_05000</name>
</gene>
<dbReference type="InterPro" id="IPR036188">
    <property type="entry name" value="FAD/NAD-bd_sf"/>
</dbReference>
<dbReference type="PANTHER" id="PTHR13847:SF201">
    <property type="entry name" value="PUTATIBE OXIDOREDUCTASE"/>
    <property type="match status" value="1"/>
</dbReference>
<dbReference type="SUPFAM" id="SSF51905">
    <property type="entry name" value="FAD/NAD(P)-binding domain"/>
    <property type="match status" value="1"/>
</dbReference>
<dbReference type="Gene3D" id="3.30.9.10">
    <property type="entry name" value="D-Amino Acid Oxidase, subunit A, domain 2"/>
    <property type="match status" value="1"/>
</dbReference>
<feature type="domain" description="FAD dependent oxidoreductase" evidence="1">
    <location>
        <begin position="32"/>
        <end position="386"/>
    </location>
</feature>
<dbReference type="PANTHER" id="PTHR13847">
    <property type="entry name" value="SARCOSINE DEHYDROGENASE-RELATED"/>
    <property type="match status" value="1"/>
</dbReference>
<dbReference type="Pfam" id="PF01266">
    <property type="entry name" value="DAO"/>
    <property type="match status" value="1"/>
</dbReference>
<evidence type="ECO:0000259" key="1">
    <source>
        <dbReference type="Pfam" id="PF01266"/>
    </source>
</evidence>
<proteinExistence type="predicted"/>
<comment type="caution">
    <text evidence="2">The sequence shown here is derived from an EMBL/GenBank/DDBJ whole genome shotgun (WGS) entry which is preliminary data.</text>
</comment>
<keyword evidence="3" id="KW-1185">Reference proteome</keyword>
<reference evidence="2 3" key="1">
    <citation type="submission" date="2019-01" db="EMBL/GenBank/DDBJ databases">
        <title>Bacillus sp. M5HDSG1-1, whole genome shotgun sequence.</title>
        <authorList>
            <person name="Tuo L."/>
        </authorList>
    </citation>
    <scope>NUCLEOTIDE SEQUENCE [LARGE SCALE GENOMIC DNA]</scope>
    <source>
        <strain evidence="2 3">M5HDSG1-1</strain>
    </source>
</reference>
<organism evidence="2 3">
    <name type="scientific">Niallia taxi</name>
    <dbReference type="NCBI Taxonomy" id="2499688"/>
    <lineage>
        <taxon>Bacteria</taxon>
        <taxon>Bacillati</taxon>
        <taxon>Bacillota</taxon>
        <taxon>Bacilli</taxon>
        <taxon>Bacillales</taxon>
        <taxon>Bacillaceae</taxon>
        <taxon>Niallia</taxon>
    </lineage>
</organism>
<dbReference type="RefSeq" id="WP_127736792.1">
    <property type="nucleotide sequence ID" value="NZ_RZTZ01000002.1"/>
</dbReference>
<evidence type="ECO:0000313" key="2">
    <source>
        <dbReference type="EMBL" id="RVT64880.1"/>
    </source>
</evidence>
<dbReference type="AlphaFoldDB" id="A0A3S3SL78"/>
<dbReference type="Gene3D" id="3.50.50.60">
    <property type="entry name" value="FAD/NAD(P)-binding domain"/>
    <property type="match status" value="1"/>
</dbReference>
<name>A0A3S3SL78_9BACI</name>
<dbReference type="EMBL" id="RZTZ01000002">
    <property type="protein sequence ID" value="RVT64880.1"/>
    <property type="molecule type" value="Genomic_DNA"/>
</dbReference>
<protein>
    <submittedName>
        <fullName evidence="2">FAD-binding oxidoreductase</fullName>
    </submittedName>
</protein>
<dbReference type="Proteomes" id="UP000288024">
    <property type="component" value="Unassembled WGS sequence"/>
</dbReference>
<dbReference type="InterPro" id="IPR006076">
    <property type="entry name" value="FAD-dep_OxRdtase"/>
</dbReference>
<accession>A0A3S3SL78</accession>
<dbReference type="GO" id="GO:0005737">
    <property type="term" value="C:cytoplasm"/>
    <property type="evidence" value="ECO:0007669"/>
    <property type="project" value="TreeGrafter"/>
</dbReference>
<evidence type="ECO:0000313" key="3">
    <source>
        <dbReference type="Proteomes" id="UP000288024"/>
    </source>
</evidence>
<sequence>MEPNLYHGNLYWPNTLQYIPSYPSLAEDIVCDVLIVGGGMSGAISAYILSHEDLNIVVADKRKIAHGSSSANTGLLQYSNDMMLHEFAQSIGEEEAVRFYRLCFEAMEDLKGIAGSLKEDVQFKSRKSLYYASTQQDAAKLQTEYNMLKKHGFPVEYLHEKDIKERFGFSKPAAILTDGDAEVNPQKFVMQLMKEAASQENVQVFEQTEMKELGFSDGYWHFTSDKGATIRAKKVIYSTGYEAALHTNKLGAELNRSFVIATTPIESYPGWEDKSLIWETKRPYFYMRTTYDGRIVAGGLDEDPMEAPSDPAIIQKYGEKLLARIKEHYPDYEIEVDYAYGATFGESVDGRPFIGRHPSKEDIFYCLGYGGNGTVYSMFGAKMIREIIIHGQHPDENLVAPDRPIKESASN</sequence>